<gene>
    <name evidence="1" type="ORF">SAMN06265173_13813</name>
</gene>
<dbReference type="Proteomes" id="UP000316030">
    <property type="component" value="Unassembled WGS sequence"/>
</dbReference>
<evidence type="ECO:0000313" key="1">
    <source>
        <dbReference type="EMBL" id="SMO97686.1"/>
    </source>
</evidence>
<reference evidence="1 2" key="1">
    <citation type="submission" date="2017-05" db="EMBL/GenBank/DDBJ databases">
        <authorList>
            <person name="Varghese N."/>
            <person name="Submissions S."/>
        </authorList>
    </citation>
    <scope>NUCLEOTIDE SEQUENCE [LARGE SCALE GENOMIC DNA]</scope>
    <source>
        <strain evidence="1 2">DSM 29506</strain>
    </source>
</reference>
<evidence type="ECO:0000313" key="2">
    <source>
        <dbReference type="Proteomes" id="UP000316030"/>
    </source>
</evidence>
<organism evidence="1 2">
    <name type="scientific">Thalassovita litoralis</name>
    <dbReference type="NCBI Taxonomy" id="1010611"/>
    <lineage>
        <taxon>Bacteria</taxon>
        <taxon>Pseudomonadati</taxon>
        <taxon>Pseudomonadota</taxon>
        <taxon>Alphaproteobacteria</taxon>
        <taxon>Rhodobacterales</taxon>
        <taxon>Roseobacteraceae</taxon>
        <taxon>Thalassovita</taxon>
    </lineage>
</organism>
<protein>
    <submittedName>
        <fullName evidence="1">Uncharacterized protein</fullName>
    </submittedName>
</protein>
<dbReference type="AlphaFoldDB" id="A0A521FNI5"/>
<keyword evidence="2" id="KW-1185">Reference proteome</keyword>
<dbReference type="EMBL" id="FXTO01000038">
    <property type="protein sequence ID" value="SMO97686.1"/>
    <property type="molecule type" value="Genomic_DNA"/>
</dbReference>
<proteinExistence type="predicted"/>
<sequence>MNSRAALSDGRRGLRISRECRASYKTPAAMAQLQGLGDIAPWGRFSGMLTALFYIGRRQWAVMFFSGKRF</sequence>
<accession>A0A521FNI5</accession>
<name>A0A521FNI5_9RHOB</name>